<sequence>MASTTDPSVDHTTESKMATASVMAAPGLPTAAFKPIIVQSQAMKRKLEHVDFTPREHLAFEEPESVLMMTDIGFSEDTGVSPVAVSQPFRLFTPECIQKFRDEVLSEEVLEKCSYKSNLAAMQLRGYAPKYVSLQSNTKINNTDPSIRYAPFTHAAWHDPATLAIVSKIAGVDLIPNMDFEIGHINVSVKSEKQALAEREAVESSADGSKPWEDDKPVVGWHRDSYPFVCVTMLSDCTNMIGGETALKKADGGVLRVRGPGMGCAVVMQGRYITHQALRALGAQERITMVTSFRPKSPFLPDDSVLSTVRGISVLSDLYYEFGTYRLEMLQERIKAQLKSLKDDRAAGKKTDTKALKAFLDEQESFVHRTNSEMVRDEDVTEGHQPEMGLEDVKVVDENVQLTTPPNEEEEVEERDAKRSKVE</sequence>
<accession>A0AAN7W194</accession>
<evidence type="ECO:0000256" key="1">
    <source>
        <dbReference type="SAM" id="MobiDB-lite"/>
    </source>
</evidence>
<feature type="region of interest" description="Disordered" evidence="1">
    <location>
        <begin position="375"/>
        <end position="423"/>
    </location>
</feature>
<evidence type="ECO:0008006" key="4">
    <source>
        <dbReference type="Google" id="ProtNLM"/>
    </source>
</evidence>
<protein>
    <recommendedName>
        <fullName evidence="4">Fe2OG dioxygenase domain-containing protein</fullName>
    </recommendedName>
</protein>
<dbReference type="Proteomes" id="UP001310594">
    <property type="component" value="Unassembled WGS sequence"/>
</dbReference>
<feature type="compositionally biased region" description="Basic and acidic residues" evidence="1">
    <location>
        <begin position="375"/>
        <end position="397"/>
    </location>
</feature>
<comment type="caution">
    <text evidence="2">The sequence shown here is derived from an EMBL/GenBank/DDBJ whole genome shotgun (WGS) entry which is preliminary data.</text>
</comment>
<dbReference type="AlphaFoldDB" id="A0AAN7W194"/>
<proteinExistence type="predicted"/>
<dbReference type="EMBL" id="JAVRQU010000017">
    <property type="protein sequence ID" value="KAK5693444.1"/>
    <property type="molecule type" value="Genomic_DNA"/>
</dbReference>
<organism evidence="2 3">
    <name type="scientific">Elasticomyces elasticus</name>
    <dbReference type="NCBI Taxonomy" id="574655"/>
    <lineage>
        <taxon>Eukaryota</taxon>
        <taxon>Fungi</taxon>
        <taxon>Dikarya</taxon>
        <taxon>Ascomycota</taxon>
        <taxon>Pezizomycotina</taxon>
        <taxon>Dothideomycetes</taxon>
        <taxon>Dothideomycetidae</taxon>
        <taxon>Mycosphaerellales</taxon>
        <taxon>Teratosphaeriaceae</taxon>
        <taxon>Elasticomyces</taxon>
    </lineage>
</organism>
<evidence type="ECO:0000313" key="3">
    <source>
        <dbReference type="Proteomes" id="UP001310594"/>
    </source>
</evidence>
<gene>
    <name evidence="2" type="ORF">LTR97_010013</name>
</gene>
<dbReference type="PANTHER" id="PTHR41677">
    <property type="entry name" value="YALI0B19030P"/>
    <property type="match status" value="1"/>
</dbReference>
<name>A0AAN7W194_9PEZI</name>
<dbReference type="PANTHER" id="PTHR41677:SF1">
    <property type="entry name" value="FE2OG DIOXYGENASE DOMAIN-CONTAINING PROTEIN"/>
    <property type="match status" value="1"/>
</dbReference>
<evidence type="ECO:0000313" key="2">
    <source>
        <dbReference type="EMBL" id="KAK5693444.1"/>
    </source>
</evidence>
<reference evidence="2" key="1">
    <citation type="submission" date="2023-08" db="EMBL/GenBank/DDBJ databases">
        <title>Black Yeasts Isolated from many extreme environments.</title>
        <authorList>
            <person name="Coleine C."/>
            <person name="Stajich J.E."/>
            <person name="Selbmann L."/>
        </authorList>
    </citation>
    <scope>NUCLEOTIDE SEQUENCE</scope>
    <source>
        <strain evidence="2">CCFEE 5810</strain>
    </source>
</reference>